<keyword evidence="1" id="KW-1185">Reference proteome</keyword>
<evidence type="ECO:0000313" key="2">
    <source>
        <dbReference type="WBParaSite" id="SMUV_0001105601-mRNA-1"/>
    </source>
</evidence>
<reference evidence="2" key="1">
    <citation type="submission" date="2017-02" db="UniProtKB">
        <authorList>
            <consortium name="WormBaseParasite"/>
        </authorList>
    </citation>
    <scope>IDENTIFICATION</scope>
</reference>
<dbReference type="AlphaFoldDB" id="A0A0N5B1A4"/>
<protein>
    <submittedName>
        <fullName evidence="2">DHC_N2 domain-containing protein</fullName>
    </submittedName>
</protein>
<proteinExistence type="predicted"/>
<dbReference type="Proteomes" id="UP000046393">
    <property type="component" value="Unplaced"/>
</dbReference>
<name>A0A0N5B1A4_9BILA</name>
<sequence length="103" mass="11973">MPGLLRAELAQLTSMKKVDSKPVNNEEVAAFLKEPKRLRDLTVCSIAKLEKWQVKWVDLVDLLFPLVLQSEWRRNKFFSFIEGHSTAKIKLIFEMQVVVDDLD</sequence>
<organism evidence="1 2">
    <name type="scientific">Syphacia muris</name>
    <dbReference type="NCBI Taxonomy" id="451379"/>
    <lineage>
        <taxon>Eukaryota</taxon>
        <taxon>Metazoa</taxon>
        <taxon>Ecdysozoa</taxon>
        <taxon>Nematoda</taxon>
        <taxon>Chromadorea</taxon>
        <taxon>Rhabditida</taxon>
        <taxon>Spirurina</taxon>
        <taxon>Oxyuridomorpha</taxon>
        <taxon>Oxyuroidea</taxon>
        <taxon>Oxyuridae</taxon>
        <taxon>Syphacia</taxon>
    </lineage>
</organism>
<evidence type="ECO:0000313" key="1">
    <source>
        <dbReference type="Proteomes" id="UP000046393"/>
    </source>
</evidence>
<dbReference type="WBParaSite" id="SMUV_0001105601-mRNA-1">
    <property type="protein sequence ID" value="SMUV_0001105601-mRNA-1"/>
    <property type="gene ID" value="SMUV_0001105601"/>
</dbReference>
<accession>A0A0N5B1A4</accession>